<sequence length="138" mass="15013">MLRDILGDPPPITPIRPVVPGPSSGVWIHSALVNPHGQDNTPGHNDRVRLVNRGSHRVSLLGWTIQNQDGRLKHLPDVLLLGNGAMRDFDVGPVSYPANNRDGEIILKDAGGAEIHRVSYQANAPSGEWITFRARPGL</sequence>
<evidence type="ECO:0000313" key="1">
    <source>
        <dbReference type="EMBL" id="KAH7131752.1"/>
    </source>
</evidence>
<comment type="caution">
    <text evidence="1">The sequence shown here is derived from an EMBL/GenBank/DDBJ whole genome shotgun (WGS) entry which is preliminary data.</text>
</comment>
<dbReference type="InterPro" id="IPR036415">
    <property type="entry name" value="Lamin_tail_dom_sf"/>
</dbReference>
<keyword evidence="2" id="KW-1185">Reference proteome</keyword>
<gene>
    <name evidence="1" type="ORF">B0J13DRAFT_642631</name>
</gene>
<dbReference type="OrthoDB" id="2580841at2759"/>
<proteinExistence type="predicted"/>
<dbReference type="SUPFAM" id="SSF74853">
    <property type="entry name" value="Lamin A/C globular tail domain"/>
    <property type="match status" value="1"/>
</dbReference>
<name>A0A9P9E6M8_9HYPO</name>
<protein>
    <recommendedName>
        <fullName evidence="3">LTD domain-containing protein</fullName>
    </recommendedName>
</protein>
<evidence type="ECO:0000313" key="2">
    <source>
        <dbReference type="Proteomes" id="UP000717696"/>
    </source>
</evidence>
<dbReference type="AlphaFoldDB" id="A0A9P9E6M8"/>
<reference evidence="1" key="1">
    <citation type="journal article" date="2021" name="Nat. Commun.">
        <title>Genetic determinants of endophytism in the Arabidopsis root mycobiome.</title>
        <authorList>
            <person name="Mesny F."/>
            <person name="Miyauchi S."/>
            <person name="Thiergart T."/>
            <person name="Pickel B."/>
            <person name="Atanasova L."/>
            <person name="Karlsson M."/>
            <person name="Huettel B."/>
            <person name="Barry K.W."/>
            <person name="Haridas S."/>
            <person name="Chen C."/>
            <person name="Bauer D."/>
            <person name="Andreopoulos W."/>
            <person name="Pangilinan J."/>
            <person name="LaButti K."/>
            <person name="Riley R."/>
            <person name="Lipzen A."/>
            <person name="Clum A."/>
            <person name="Drula E."/>
            <person name="Henrissat B."/>
            <person name="Kohler A."/>
            <person name="Grigoriev I.V."/>
            <person name="Martin F.M."/>
            <person name="Hacquard S."/>
        </authorList>
    </citation>
    <scope>NUCLEOTIDE SEQUENCE</scope>
    <source>
        <strain evidence="1">MPI-CAGE-AT-0021</strain>
    </source>
</reference>
<dbReference type="Proteomes" id="UP000717696">
    <property type="component" value="Unassembled WGS sequence"/>
</dbReference>
<dbReference type="EMBL" id="JAGMUU010000019">
    <property type="protein sequence ID" value="KAH7131752.1"/>
    <property type="molecule type" value="Genomic_DNA"/>
</dbReference>
<accession>A0A9P9E6M8</accession>
<organism evidence="1 2">
    <name type="scientific">Dactylonectria estremocensis</name>
    <dbReference type="NCBI Taxonomy" id="1079267"/>
    <lineage>
        <taxon>Eukaryota</taxon>
        <taxon>Fungi</taxon>
        <taxon>Dikarya</taxon>
        <taxon>Ascomycota</taxon>
        <taxon>Pezizomycotina</taxon>
        <taxon>Sordariomycetes</taxon>
        <taxon>Hypocreomycetidae</taxon>
        <taxon>Hypocreales</taxon>
        <taxon>Nectriaceae</taxon>
        <taxon>Dactylonectria</taxon>
    </lineage>
</organism>
<evidence type="ECO:0008006" key="3">
    <source>
        <dbReference type="Google" id="ProtNLM"/>
    </source>
</evidence>